<dbReference type="AlphaFoldDB" id="A0A484RJ10"/>
<dbReference type="EMBL" id="CAADIH010000033">
    <property type="protein sequence ID" value="VFR49269.1"/>
    <property type="molecule type" value="Genomic_DNA"/>
</dbReference>
<dbReference type="EMBL" id="CAADIE010000035">
    <property type="protein sequence ID" value="VFR50176.1"/>
    <property type="molecule type" value="Genomic_DNA"/>
</dbReference>
<sequence length="515" mass="54975">MLGLCCIREPHHSMNASCYIELHQHSRCCDDHKGLFMTQPLSSARAQSLFDQTLASLIDLSRRARDAAGIAKLDGQAVIFEKACAYFDTVREFVDRPGNILGNQATKHGEIAEVAEVGVRNAWDVFNGLEPSASLDPNRIGPIDYSIGGHDVQSKFYNGVQNSLGGVLEHLEKYPDFPDGKSFYSLPKDQIELLDRVLSGENVGLNDKSVDALRRKVSEIEALAGRPFADAVRPASFEYREVQIGKIDETLDGKQAELSDANAKKLDDIRVAHSPSLQGGLKAAGQGAGVFATASFVRAAFGKYREGKNVFKGDFDTEDWKEIGIETLQAAAIGGLTSAALYLMVDCAKMSAPLAGSMVSAVKALAPLVQGYRSGSLSLEELIDSGCIVCSEVAIVSVATAVGQTVIPIPIVGGLVGSVAGSVLASILKKEIPEAGTAISVRIAAYKSELDEKQKQILAVLEARVAELGDLTTAAFDVRLNADILGASAKLAQAYGIERALVLTTAAEVDRFMRD</sequence>
<evidence type="ECO:0000313" key="2">
    <source>
        <dbReference type="EMBL" id="VFR50176.1"/>
    </source>
</evidence>
<protein>
    <submittedName>
        <fullName evidence="1">Uncharacterized protein</fullName>
    </submittedName>
</protein>
<organism evidence="1">
    <name type="scientific">plant metagenome</name>
    <dbReference type="NCBI Taxonomy" id="1297885"/>
    <lineage>
        <taxon>unclassified sequences</taxon>
        <taxon>metagenomes</taxon>
        <taxon>organismal metagenomes</taxon>
    </lineage>
</organism>
<evidence type="ECO:0000313" key="1">
    <source>
        <dbReference type="EMBL" id="VFR49269.1"/>
    </source>
</evidence>
<gene>
    <name evidence="2" type="ORF">BER1_2735</name>
    <name evidence="1" type="ORF">BER2_4594</name>
</gene>
<name>A0A484RJ10_9ZZZZ</name>
<accession>A0A484RJ10</accession>
<reference evidence="1" key="1">
    <citation type="submission" date="2019-03" db="EMBL/GenBank/DDBJ databases">
        <authorList>
            <person name="Danneels B."/>
        </authorList>
    </citation>
    <scope>NUCLEOTIDE SEQUENCE</scope>
</reference>
<proteinExistence type="predicted"/>